<keyword evidence="5" id="KW-1185">Reference proteome</keyword>
<name>A0A2M9D1L3_9CELL</name>
<dbReference type="Pfam" id="PF01557">
    <property type="entry name" value="FAA_hydrolase"/>
    <property type="match status" value="1"/>
</dbReference>
<dbReference type="PANTHER" id="PTHR42796">
    <property type="entry name" value="FUMARYLACETOACETATE HYDROLASE DOMAIN-CONTAINING PROTEIN 2A-RELATED"/>
    <property type="match status" value="1"/>
</dbReference>
<organism evidence="4 5">
    <name type="scientific">Sediminihabitans luteus</name>
    <dbReference type="NCBI Taxonomy" id="1138585"/>
    <lineage>
        <taxon>Bacteria</taxon>
        <taxon>Bacillati</taxon>
        <taxon>Actinomycetota</taxon>
        <taxon>Actinomycetes</taxon>
        <taxon>Micrococcales</taxon>
        <taxon>Cellulomonadaceae</taxon>
        <taxon>Sediminihabitans</taxon>
    </lineage>
</organism>
<keyword evidence="2" id="KW-0479">Metal-binding</keyword>
<dbReference type="RefSeq" id="WP_100422250.1">
    <property type="nucleotide sequence ID" value="NZ_BOOX01000021.1"/>
</dbReference>
<dbReference type="InterPro" id="IPR036663">
    <property type="entry name" value="Fumarylacetoacetase_C_sf"/>
</dbReference>
<comment type="similarity">
    <text evidence="1">Belongs to the FAH family.</text>
</comment>
<dbReference type="InterPro" id="IPR051121">
    <property type="entry name" value="FAH"/>
</dbReference>
<dbReference type="GO" id="GO:0003824">
    <property type="term" value="F:catalytic activity"/>
    <property type="evidence" value="ECO:0007669"/>
    <property type="project" value="InterPro"/>
</dbReference>
<comment type="caution">
    <text evidence="4">The sequence shown here is derived from an EMBL/GenBank/DDBJ whole genome shotgun (WGS) entry which is preliminary data.</text>
</comment>
<sequence length="285" mass="30625">MRIARLGPAGAERPCVVVGEDAYVDVSDVLPDVDESTIPRGFSWLEPLVAERTAAGLARPLDGRRRGAPVARPHQILCVGLNYRDHAAEIGAEVPAMPLVFSKAPNTIVGPDDDVRAPRGFSRLDWEVELALVVGRRTSYLGSTAEAREHVAGFMVHNDVSERAFQDDHGGQILKGKSAETFSPCGPWLVTPDEVPDVLALGLWLDVDGTRRQTGSTATMVLDPFEILVHLSRYMVLEPGDVLSTGTPPGVANGMAEPAWLQPGSVMTLGVEGLGTQRQRVVAPR</sequence>
<gene>
    <name evidence="4" type="ORF">CLV28_1190</name>
</gene>
<dbReference type="SUPFAM" id="SSF56529">
    <property type="entry name" value="FAH"/>
    <property type="match status" value="1"/>
</dbReference>
<evidence type="ECO:0000313" key="5">
    <source>
        <dbReference type="Proteomes" id="UP000231693"/>
    </source>
</evidence>
<dbReference type="EMBL" id="PGFE01000001">
    <property type="protein sequence ID" value="PJJ77963.1"/>
    <property type="molecule type" value="Genomic_DNA"/>
</dbReference>
<dbReference type="InterPro" id="IPR011234">
    <property type="entry name" value="Fumarylacetoacetase-like_C"/>
</dbReference>
<dbReference type="Proteomes" id="UP000231693">
    <property type="component" value="Unassembled WGS sequence"/>
</dbReference>
<evidence type="ECO:0000256" key="2">
    <source>
        <dbReference type="ARBA" id="ARBA00022723"/>
    </source>
</evidence>
<protein>
    <submittedName>
        <fullName evidence="4">2-keto-4-pentenoate hydratase/2-oxohepta-3-ene-1,7-dioic acid hydratase in catechol pathway</fullName>
    </submittedName>
</protein>
<reference evidence="4 5" key="1">
    <citation type="submission" date="2017-11" db="EMBL/GenBank/DDBJ databases">
        <title>Genomic Encyclopedia of Archaeal and Bacterial Type Strains, Phase II (KMG-II): From Individual Species to Whole Genera.</title>
        <authorList>
            <person name="Goeker M."/>
        </authorList>
    </citation>
    <scope>NUCLEOTIDE SEQUENCE [LARGE SCALE GENOMIC DNA]</scope>
    <source>
        <strain evidence="4 5">DSM 25478</strain>
    </source>
</reference>
<dbReference type="Gene3D" id="3.90.850.10">
    <property type="entry name" value="Fumarylacetoacetase-like, C-terminal domain"/>
    <property type="match status" value="1"/>
</dbReference>
<evidence type="ECO:0000313" key="4">
    <source>
        <dbReference type="EMBL" id="PJJ77963.1"/>
    </source>
</evidence>
<dbReference type="PANTHER" id="PTHR42796:SF4">
    <property type="entry name" value="FUMARYLACETOACETATE HYDROLASE DOMAIN-CONTAINING PROTEIN 2A"/>
    <property type="match status" value="1"/>
</dbReference>
<evidence type="ECO:0000256" key="1">
    <source>
        <dbReference type="ARBA" id="ARBA00010211"/>
    </source>
</evidence>
<proteinExistence type="inferred from homology"/>
<dbReference type="GO" id="GO:0044281">
    <property type="term" value="P:small molecule metabolic process"/>
    <property type="evidence" value="ECO:0007669"/>
    <property type="project" value="UniProtKB-ARBA"/>
</dbReference>
<dbReference type="AlphaFoldDB" id="A0A2M9D1L3"/>
<feature type="domain" description="Fumarylacetoacetase-like C-terminal" evidence="3">
    <location>
        <begin position="76"/>
        <end position="282"/>
    </location>
</feature>
<evidence type="ECO:0000259" key="3">
    <source>
        <dbReference type="Pfam" id="PF01557"/>
    </source>
</evidence>
<dbReference type="GO" id="GO:0046872">
    <property type="term" value="F:metal ion binding"/>
    <property type="evidence" value="ECO:0007669"/>
    <property type="project" value="UniProtKB-KW"/>
</dbReference>
<dbReference type="OrthoDB" id="9805307at2"/>
<accession>A0A2M9D1L3</accession>